<dbReference type="SUPFAM" id="SSF51735">
    <property type="entry name" value="NAD(P)-binding Rossmann-fold domains"/>
    <property type="match status" value="1"/>
</dbReference>
<organism evidence="9 10">
    <name type="scientific">Desulfocucumis palustris</name>
    <dbReference type="NCBI Taxonomy" id="1898651"/>
    <lineage>
        <taxon>Bacteria</taxon>
        <taxon>Bacillati</taxon>
        <taxon>Bacillota</taxon>
        <taxon>Clostridia</taxon>
        <taxon>Eubacteriales</taxon>
        <taxon>Desulfocucumaceae</taxon>
        <taxon>Desulfocucumis</taxon>
    </lineage>
</organism>
<evidence type="ECO:0000256" key="2">
    <source>
        <dbReference type="ARBA" id="ARBA00009463"/>
    </source>
</evidence>
<dbReference type="Gene3D" id="3.40.50.720">
    <property type="entry name" value="NAD(P)-binding Rossmann-like Domain"/>
    <property type="match status" value="1"/>
</dbReference>
<dbReference type="InterPro" id="IPR008927">
    <property type="entry name" value="6-PGluconate_DH-like_C_sf"/>
</dbReference>
<comment type="caution">
    <text evidence="9">The sequence shown here is derived from an EMBL/GenBank/DDBJ whole genome shotgun (WGS) entry which is preliminary data.</text>
</comment>
<evidence type="ECO:0000259" key="8">
    <source>
        <dbReference type="Pfam" id="PF02737"/>
    </source>
</evidence>
<dbReference type="AlphaFoldDB" id="A0A2L2XAI2"/>
<dbReference type="InterPro" id="IPR022694">
    <property type="entry name" value="3-OHacyl-CoA_DH"/>
</dbReference>
<accession>A0A2L2XAI2</accession>
<reference evidence="10" key="1">
    <citation type="submission" date="2018-02" db="EMBL/GenBank/DDBJ databases">
        <title>Genome sequence of Desulfocucumis palustris strain NAW-5.</title>
        <authorList>
            <person name="Watanabe M."/>
            <person name="Kojima H."/>
            <person name="Fukui M."/>
        </authorList>
    </citation>
    <scope>NUCLEOTIDE SEQUENCE [LARGE SCALE GENOMIC DNA]</scope>
    <source>
        <strain evidence="10">NAW-5</strain>
    </source>
</reference>
<dbReference type="PIRSF" id="PIRSF000105">
    <property type="entry name" value="HCDH"/>
    <property type="match status" value="1"/>
</dbReference>
<gene>
    <name evidence="9" type="ORF">DCCM_2071</name>
</gene>
<dbReference type="GO" id="GO:0070403">
    <property type="term" value="F:NAD+ binding"/>
    <property type="evidence" value="ECO:0007669"/>
    <property type="project" value="InterPro"/>
</dbReference>
<dbReference type="Gene3D" id="1.10.1040.10">
    <property type="entry name" value="N-(1-d-carboxylethyl)-l-norvaline Dehydrogenase, domain 2"/>
    <property type="match status" value="1"/>
</dbReference>
<dbReference type="Pfam" id="PF00725">
    <property type="entry name" value="3HCDH"/>
    <property type="match status" value="1"/>
</dbReference>
<evidence type="ECO:0000256" key="4">
    <source>
        <dbReference type="ARBA" id="ARBA00067747"/>
    </source>
</evidence>
<evidence type="ECO:0000256" key="1">
    <source>
        <dbReference type="ARBA" id="ARBA00005086"/>
    </source>
</evidence>
<dbReference type="InterPro" id="IPR006176">
    <property type="entry name" value="3-OHacyl-CoA_DH_NAD-bd"/>
</dbReference>
<feature type="domain" description="3-hydroxyacyl-CoA dehydrogenase NAD binding" evidence="8">
    <location>
        <begin position="35"/>
        <end position="212"/>
    </location>
</feature>
<feature type="binding site" evidence="6">
    <location>
        <position position="148"/>
    </location>
    <ligand>
        <name>NAD(+)</name>
        <dbReference type="ChEBI" id="CHEBI:57540"/>
    </ligand>
</feature>
<dbReference type="InterPro" id="IPR006108">
    <property type="entry name" value="3HC_DH_C"/>
</dbReference>
<feature type="binding site" evidence="6">
    <location>
        <begin position="39"/>
        <end position="44"/>
    </location>
    <ligand>
        <name>NAD(+)</name>
        <dbReference type="ChEBI" id="CHEBI:57540"/>
    </ligand>
</feature>
<dbReference type="InterPro" id="IPR036291">
    <property type="entry name" value="NAD(P)-bd_dom_sf"/>
</dbReference>
<protein>
    <recommendedName>
        <fullName evidence="4">3-hydroxybutyryl-CoA dehydrogenase</fullName>
    </recommendedName>
</protein>
<keyword evidence="10" id="KW-1185">Reference proteome</keyword>
<name>A0A2L2XAI2_9FIRM</name>
<dbReference type="GO" id="GO:0006631">
    <property type="term" value="P:fatty acid metabolic process"/>
    <property type="evidence" value="ECO:0007669"/>
    <property type="project" value="InterPro"/>
</dbReference>
<dbReference type="InterPro" id="IPR013328">
    <property type="entry name" value="6PGD_dom2"/>
</dbReference>
<dbReference type="NCBIfam" id="NF004474">
    <property type="entry name" value="PRK05808.1"/>
    <property type="match status" value="1"/>
</dbReference>
<proteinExistence type="inferred from homology"/>
<dbReference type="Pfam" id="PF02737">
    <property type="entry name" value="3HCDH_N"/>
    <property type="match status" value="1"/>
</dbReference>
<evidence type="ECO:0000313" key="10">
    <source>
        <dbReference type="Proteomes" id="UP000239549"/>
    </source>
</evidence>
<feature type="binding site" evidence="6">
    <location>
        <position position="62"/>
    </location>
    <ligand>
        <name>NAD(+)</name>
        <dbReference type="ChEBI" id="CHEBI:57540"/>
    </ligand>
</feature>
<dbReference type="PANTHER" id="PTHR48075:SF5">
    <property type="entry name" value="3-HYDROXYBUTYRYL-COA DEHYDROGENASE"/>
    <property type="match status" value="1"/>
</dbReference>
<dbReference type="GO" id="GO:0016616">
    <property type="term" value="F:oxidoreductase activity, acting on the CH-OH group of donors, NAD or NADP as acceptor"/>
    <property type="evidence" value="ECO:0007669"/>
    <property type="project" value="InterPro"/>
</dbReference>
<comment type="similarity">
    <text evidence="2">Belongs to the 3-hydroxyacyl-CoA dehydrogenase family.</text>
</comment>
<evidence type="ECO:0000256" key="3">
    <source>
        <dbReference type="ARBA" id="ARBA00023002"/>
    </source>
</evidence>
<feature type="binding site" evidence="6">
    <location>
        <position position="121"/>
    </location>
    <ligand>
        <name>NAD(+)</name>
        <dbReference type="ChEBI" id="CHEBI:57540"/>
    </ligand>
</feature>
<keyword evidence="3" id="KW-0560">Oxidoreductase</keyword>
<feature type="binding site" evidence="6">
    <location>
        <position position="172"/>
    </location>
    <ligand>
        <name>NAD(+)</name>
        <dbReference type="ChEBI" id="CHEBI:57540"/>
    </ligand>
</feature>
<keyword evidence="6" id="KW-0520">NAD</keyword>
<feature type="site" description="Important for catalytic activity" evidence="5">
    <location>
        <position position="169"/>
    </location>
</feature>
<dbReference type="SUPFAM" id="SSF48179">
    <property type="entry name" value="6-phosphogluconate dehydrogenase C-terminal domain-like"/>
    <property type="match status" value="1"/>
</dbReference>
<dbReference type="EMBL" id="BFAV01000071">
    <property type="protein sequence ID" value="GBF32974.1"/>
    <property type="molecule type" value="Genomic_DNA"/>
</dbReference>
<dbReference type="PANTHER" id="PTHR48075">
    <property type="entry name" value="3-HYDROXYACYL-COA DEHYDROGENASE FAMILY PROTEIN"/>
    <property type="match status" value="1"/>
</dbReference>
<evidence type="ECO:0000256" key="5">
    <source>
        <dbReference type="PIRSR" id="PIRSR000105-1"/>
    </source>
</evidence>
<evidence type="ECO:0000256" key="6">
    <source>
        <dbReference type="PIRSR" id="PIRSR000105-2"/>
    </source>
</evidence>
<feature type="binding site" evidence="6">
    <location>
        <position position="303"/>
    </location>
    <ligand>
        <name>NAD(+)</name>
        <dbReference type="ChEBI" id="CHEBI:57540"/>
    </ligand>
</feature>
<dbReference type="FunFam" id="3.40.50.720:FF:000009">
    <property type="entry name" value="Fatty oxidation complex, alpha subunit"/>
    <property type="match status" value="1"/>
</dbReference>
<evidence type="ECO:0000259" key="7">
    <source>
        <dbReference type="Pfam" id="PF00725"/>
    </source>
</evidence>
<comment type="pathway">
    <text evidence="1">Lipid metabolism; butanoate metabolism.</text>
</comment>
<sequence length="312" mass="34360">MNRIFRHGFFHSLKYTIKTVKWLLTEETAMSIKMVGVVGAGTMGCGIAQVAAQSGFQVVMRDMTEDFVSRGMAAIQKNLDRDLKKNRITKEDAEQLLSRIKGTTALKDLSSCDFVIEAVIEKMELKKELYRELDGLCGPAAIFASNTSGLSITEMAASTSRPGKFIGMHFFNPVPVMKLVEIIKGAETDGGTLQATIELVEKFGKEYILVNESPLFAVNRILVPMLNEAMFVLMEGVASAQDIDKGMMLGANHPIGPLALSDLIGLDTMLMVTETLYNETGDSKYRPCPLLRKLVRAGHLGRKTGRGFYNYS</sequence>
<feature type="binding site" evidence="6">
    <location>
        <position position="126"/>
    </location>
    <ligand>
        <name>NAD(+)</name>
        <dbReference type="ChEBI" id="CHEBI:57540"/>
    </ligand>
</feature>
<evidence type="ECO:0000313" key="9">
    <source>
        <dbReference type="EMBL" id="GBF32974.1"/>
    </source>
</evidence>
<dbReference type="Proteomes" id="UP000239549">
    <property type="component" value="Unassembled WGS sequence"/>
</dbReference>
<feature type="domain" description="3-hydroxyacyl-CoA dehydrogenase C-terminal" evidence="7">
    <location>
        <begin position="216"/>
        <end position="311"/>
    </location>
</feature>